<feature type="transmembrane region" description="Helical" evidence="6">
    <location>
        <begin position="429"/>
        <end position="452"/>
    </location>
</feature>
<keyword evidence="8" id="KW-1185">Reference proteome</keyword>
<dbReference type="InterPro" id="IPR050726">
    <property type="entry name" value="mGluR"/>
</dbReference>
<evidence type="ECO:0000313" key="8">
    <source>
        <dbReference type="Proteomes" id="UP001652625"/>
    </source>
</evidence>
<dbReference type="PROSITE" id="PS50259">
    <property type="entry name" value="G_PROTEIN_RECEP_F3_4"/>
    <property type="match status" value="1"/>
</dbReference>
<reference evidence="9" key="1">
    <citation type="submission" date="2025-08" db="UniProtKB">
        <authorList>
            <consortium name="RefSeq"/>
        </authorList>
    </citation>
    <scope>IDENTIFICATION</scope>
</reference>
<keyword evidence="2 6" id="KW-0812">Transmembrane</keyword>
<gene>
    <name evidence="9" type="primary">LOC136083122</name>
</gene>
<dbReference type="Pfam" id="PF00003">
    <property type="entry name" value="7tm_3"/>
    <property type="match status" value="1"/>
</dbReference>
<evidence type="ECO:0000256" key="4">
    <source>
        <dbReference type="ARBA" id="ARBA00023136"/>
    </source>
</evidence>
<evidence type="ECO:0000259" key="7">
    <source>
        <dbReference type="PROSITE" id="PS50259"/>
    </source>
</evidence>
<protein>
    <submittedName>
        <fullName evidence="9">Uncharacterized protein LOC136083122</fullName>
    </submittedName>
</protein>
<evidence type="ECO:0000256" key="3">
    <source>
        <dbReference type="ARBA" id="ARBA00022989"/>
    </source>
</evidence>
<sequence>MLVKYFFVTIASRIIFISRLIITSIKCECSTERNQNHITLIEYYENKLLRERMALSSEYSMYFFENKLFEGKDFSTFTSDNFFTSIEITLNMTLDETWISKECKGLQIIITNTDEESTAIISNIVVPYSNFFVLDFNVNNQKLSYTKNLLPLYVDPQNYLFLNLSISLNVTKYIFVTITNRTNEKYHILSSFVQYNDLCYVEHMVDTYDMSYMLTIASEIGPNEETIFIMCNSIESLQYFLQACEKKNVVIRTVILNTITIFKYNEIRKVLSTFRKTVNELYYYSQRYNSDEYTQPFLLFMIINSYRFYDFLNLSFLDIYLKQEYFYFSNNTYEYIQLSYLKPKEELGLNLFKCIKSCQTGFEQKQILFNSSATKKKYQICEPCVENYFKAEYGANECRPCPIGHKSNNDKTACISNLTIDLTFRSTGVLIITSFASFSFLLSITIILILILKRKTPIIKSSNVVLSVIQNLCHLLIAFFVPIFYIEKRDYMVCCTRHILFGFLLATTTSITFIKTRKYVYIFKKKGRISKKQLLFATSIDLMTMSFILIVQSLLGVILLIKSRPSVVSNINLEKKTITFECTADSQLTAQILYIIYIHFEAFVQISNPVVEKSKYVFKTNVQAKQRTDPGDGDMKFEKLKSYLRLSGLKISGKEEILAACVYCAMANNAMPVKIAEEVENDKLTE</sequence>
<evidence type="ECO:0000313" key="9">
    <source>
        <dbReference type="RefSeq" id="XP_065658603.1"/>
    </source>
</evidence>
<dbReference type="Proteomes" id="UP001652625">
    <property type="component" value="Chromosome 08"/>
</dbReference>
<keyword evidence="5" id="KW-0325">Glycoprotein</keyword>
<comment type="subcellular location">
    <subcellularLocation>
        <location evidence="1">Membrane</location>
        <topology evidence="1">Multi-pass membrane protein</topology>
    </subcellularLocation>
</comment>
<dbReference type="InterPro" id="IPR017978">
    <property type="entry name" value="GPCR_3_C"/>
</dbReference>
<evidence type="ECO:0000256" key="5">
    <source>
        <dbReference type="ARBA" id="ARBA00023180"/>
    </source>
</evidence>
<dbReference type="PANTHER" id="PTHR24060">
    <property type="entry name" value="METABOTROPIC GLUTAMATE RECEPTOR"/>
    <property type="match status" value="1"/>
</dbReference>
<proteinExistence type="predicted"/>
<accession>A0ABM4CAC8</accession>
<evidence type="ECO:0000256" key="1">
    <source>
        <dbReference type="ARBA" id="ARBA00004141"/>
    </source>
</evidence>
<dbReference type="RefSeq" id="XP_065658603.1">
    <property type="nucleotide sequence ID" value="XM_065802531.1"/>
</dbReference>
<evidence type="ECO:0000256" key="2">
    <source>
        <dbReference type="ARBA" id="ARBA00022692"/>
    </source>
</evidence>
<keyword evidence="4 6" id="KW-0472">Membrane</keyword>
<organism evidence="8 9">
    <name type="scientific">Hydra vulgaris</name>
    <name type="common">Hydra</name>
    <name type="synonym">Hydra attenuata</name>
    <dbReference type="NCBI Taxonomy" id="6087"/>
    <lineage>
        <taxon>Eukaryota</taxon>
        <taxon>Metazoa</taxon>
        <taxon>Cnidaria</taxon>
        <taxon>Hydrozoa</taxon>
        <taxon>Hydroidolina</taxon>
        <taxon>Anthoathecata</taxon>
        <taxon>Aplanulata</taxon>
        <taxon>Hydridae</taxon>
        <taxon>Hydra</taxon>
    </lineage>
</organism>
<dbReference type="GeneID" id="136083122"/>
<evidence type="ECO:0000256" key="6">
    <source>
        <dbReference type="SAM" id="Phobius"/>
    </source>
</evidence>
<feature type="transmembrane region" description="Helical" evidence="6">
    <location>
        <begin position="464"/>
        <end position="486"/>
    </location>
</feature>
<feature type="transmembrane region" description="Helical" evidence="6">
    <location>
        <begin position="534"/>
        <end position="561"/>
    </location>
</feature>
<feature type="domain" description="G-protein coupled receptors family 3 profile" evidence="7">
    <location>
        <begin position="428"/>
        <end position="586"/>
    </location>
</feature>
<feature type="transmembrane region" description="Helical" evidence="6">
    <location>
        <begin position="498"/>
        <end position="514"/>
    </location>
</feature>
<name>A0ABM4CAC8_HYDVU</name>
<keyword evidence="3 6" id="KW-1133">Transmembrane helix</keyword>